<dbReference type="Proteomes" id="UP000682733">
    <property type="component" value="Unassembled WGS sequence"/>
</dbReference>
<dbReference type="Proteomes" id="UP000681722">
    <property type="component" value="Unassembled WGS sequence"/>
</dbReference>
<accession>A0A814G2Z3</accession>
<feature type="region of interest" description="Disordered" evidence="1">
    <location>
        <begin position="1"/>
        <end position="124"/>
    </location>
</feature>
<evidence type="ECO:0000313" key="2">
    <source>
        <dbReference type="EMBL" id="CAF0759146.1"/>
    </source>
</evidence>
<dbReference type="EMBL" id="CAJNOK010000524">
    <property type="protein sequence ID" value="CAF0759146.1"/>
    <property type="molecule type" value="Genomic_DNA"/>
</dbReference>
<name>A0A814G2Z3_9BILA</name>
<dbReference type="Proteomes" id="UP000663829">
    <property type="component" value="Unassembled WGS sequence"/>
</dbReference>
<reference evidence="3" key="1">
    <citation type="submission" date="2021-02" db="EMBL/GenBank/DDBJ databases">
        <authorList>
            <person name="Nowell W R."/>
        </authorList>
    </citation>
    <scope>NUCLEOTIDE SEQUENCE</scope>
</reference>
<feature type="compositionally biased region" description="Low complexity" evidence="1">
    <location>
        <begin position="56"/>
        <end position="98"/>
    </location>
</feature>
<evidence type="ECO:0000313" key="5">
    <source>
        <dbReference type="EMBL" id="CAF3763998.1"/>
    </source>
</evidence>
<organism evidence="3 6">
    <name type="scientific">Didymodactylos carnosus</name>
    <dbReference type="NCBI Taxonomy" id="1234261"/>
    <lineage>
        <taxon>Eukaryota</taxon>
        <taxon>Metazoa</taxon>
        <taxon>Spiralia</taxon>
        <taxon>Gnathifera</taxon>
        <taxon>Rotifera</taxon>
        <taxon>Eurotatoria</taxon>
        <taxon>Bdelloidea</taxon>
        <taxon>Philodinida</taxon>
        <taxon>Philodinidae</taxon>
        <taxon>Didymodactylos</taxon>
    </lineage>
</organism>
<dbReference type="Proteomes" id="UP000677228">
    <property type="component" value="Unassembled WGS sequence"/>
</dbReference>
<dbReference type="EMBL" id="CAJOBC010003036">
    <property type="protein sequence ID" value="CAF3763998.1"/>
    <property type="molecule type" value="Genomic_DNA"/>
</dbReference>
<keyword evidence="6" id="KW-1185">Reference proteome</keyword>
<evidence type="ECO:0000256" key="1">
    <source>
        <dbReference type="SAM" id="MobiDB-lite"/>
    </source>
</evidence>
<evidence type="ECO:0000313" key="6">
    <source>
        <dbReference type="Proteomes" id="UP000663829"/>
    </source>
</evidence>
<dbReference type="EMBL" id="CAJOBA010000524">
    <property type="protein sequence ID" value="CAF3538786.1"/>
    <property type="molecule type" value="Genomic_DNA"/>
</dbReference>
<feature type="compositionally biased region" description="Low complexity" evidence="1">
    <location>
        <begin position="111"/>
        <end position="124"/>
    </location>
</feature>
<evidence type="ECO:0000313" key="3">
    <source>
        <dbReference type="EMBL" id="CAF0992087.1"/>
    </source>
</evidence>
<dbReference type="AlphaFoldDB" id="A0A814G2Z3"/>
<feature type="compositionally biased region" description="Low complexity" evidence="1">
    <location>
        <begin position="15"/>
        <end position="31"/>
    </location>
</feature>
<sequence length="214" mass="23245">MRAQMMGNMSGDSAQQQQNPFPFQGQQQPGLGQFGGPGNSSFGGHQRQQTGSGPNQFHPQQGFGHQQQTGPGPNPFQSQQGFGHQQQQQTNRGPQQQQHATGMGNMGGFPSATGGNTGGSSNFGTITGSEAHKWKQEAQYAFNKAKQISLLTEWLGNRQIELSGAEWIIGSTDQSNQVEVANILVRHCTEDRAKMKAGFSTHMQRDNWISVFGK</sequence>
<dbReference type="EMBL" id="CAJNOQ010003036">
    <property type="protein sequence ID" value="CAF0992087.1"/>
    <property type="molecule type" value="Genomic_DNA"/>
</dbReference>
<dbReference type="OrthoDB" id="10009154at2759"/>
<proteinExistence type="predicted"/>
<evidence type="ECO:0000313" key="4">
    <source>
        <dbReference type="EMBL" id="CAF3538786.1"/>
    </source>
</evidence>
<gene>
    <name evidence="3" type="ORF">GPM918_LOCUS13306</name>
    <name evidence="2" type="ORF">OVA965_LOCUS2454</name>
    <name evidence="5" type="ORF">SRO942_LOCUS13306</name>
    <name evidence="4" type="ORF">TMI583_LOCUS2454</name>
</gene>
<feature type="compositionally biased region" description="Polar residues" evidence="1">
    <location>
        <begin position="39"/>
        <end position="55"/>
    </location>
</feature>
<comment type="caution">
    <text evidence="3">The sequence shown here is derived from an EMBL/GenBank/DDBJ whole genome shotgun (WGS) entry which is preliminary data.</text>
</comment>
<protein>
    <submittedName>
        <fullName evidence="3">Uncharacterized protein</fullName>
    </submittedName>
</protein>